<dbReference type="SUPFAM" id="SSF118215">
    <property type="entry name" value="Proton glutamate symport protein"/>
    <property type="match status" value="1"/>
</dbReference>
<dbReference type="EMBL" id="NGJU01000007">
    <property type="protein sequence ID" value="RST96488.1"/>
    <property type="molecule type" value="Genomic_DNA"/>
</dbReference>
<feature type="transmembrane region" description="Helical" evidence="7">
    <location>
        <begin position="253"/>
        <end position="272"/>
    </location>
</feature>
<dbReference type="PANTHER" id="PTHR42865:SF7">
    <property type="entry name" value="PROTON_GLUTAMATE-ASPARTATE SYMPORTER"/>
    <property type="match status" value="1"/>
</dbReference>
<protein>
    <submittedName>
        <fullName evidence="8">Dicarboxylate/amino acid:cation symporter</fullName>
    </submittedName>
</protein>
<name>A0A429ZS75_9ENTE</name>
<dbReference type="Gene3D" id="1.10.3860.10">
    <property type="entry name" value="Sodium:dicarboxylate symporter"/>
    <property type="match status" value="1"/>
</dbReference>
<keyword evidence="5 7" id="KW-1133">Transmembrane helix</keyword>
<keyword evidence="9" id="KW-1185">Reference proteome</keyword>
<dbReference type="InterPro" id="IPR001991">
    <property type="entry name" value="Na-dicarboxylate_symporter"/>
</dbReference>
<reference evidence="8 9" key="1">
    <citation type="submission" date="2017-05" db="EMBL/GenBank/DDBJ databases">
        <title>Vagococcus spp. assemblies.</title>
        <authorList>
            <person name="Gulvik C.A."/>
        </authorList>
    </citation>
    <scope>NUCLEOTIDE SEQUENCE [LARGE SCALE GENOMIC DNA]</scope>
    <source>
        <strain evidence="8 9">NCFB 2777</strain>
    </source>
</reference>
<feature type="transmembrane region" description="Helical" evidence="7">
    <location>
        <begin position="287"/>
        <end position="309"/>
    </location>
</feature>
<dbReference type="InterPro" id="IPR036458">
    <property type="entry name" value="Na:dicarbo_symporter_sf"/>
</dbReference>
<evidence type="ECO:0000256" key="5">
    <source>
        <dbReference type="ARBA" id="ARBA00022989"/>
    </source>
</evidence>
<dbReference type="Proteomes" id="UP000287239">
    <property type="component" value="Unassembled WGS sequence"/>
</dbReference>
<evidence type="ECO:0000313" key="9">
    <source>
        <dbReference type="Proteomes" id="UP000287239"/>
    </source>
</evidence>
<comment type="caution">
    <text evidence="8">The sequence shown here is derived from an EMBL/GenBank/DDBJ whole genome shotgun (WGS) entry which is preliminary data.</text>
</comment>
<accession>A0A429ZS75</accession>
<feature type="transmembrane region" description="Helical" evidence="7">
    <location>
        <begin position="40"/>
        <end position="65"/>
    </location>
</feature>
<keyword evidence="6 7" id="KW-0472">Membrane</keyword>
<feature type="transmembrane region" description="Helical" evidence="7">
    <location>
        <begin position="179"/>
        <end position="201"/>
    </location>
</feature>
<organism evidence="8 9">
    <name type="scientific">Vagococcus salmoninarum</name>
    <dbReference type="NCBI Taxonomy" id="2739"/>
    <lineage>
        <taxon>Bacteria</taxon>
        <taxon>Bacillati</taxon>
        <taxon>Bacillota</taxon>
        <taxon>Bacilli</taxon>
        <taxon>Lactobacillales</taxon>
        <taxon>Enterococcaceae</taxon>
        <taxon>Vagococcus</taxon>
    </lineage>
</organism>
<evidence type="ECO:0000256" key="6">
    <source>
        <dbReference type="ARBA" id="ARBA00023136"/>
    </source>
</evidence>
<dbReference type="RefSeq" id="WP_126779154.1">
    <property type="nucleotide sequence ID" value="NZ_CP177121.1"/>
</dbReference>
<gene>
    <name evidence="8" type="ORF">CBF35_06140</name>
</gene>
<keyword evidence="3" id="KW-1003">Cell membrane</keyword>
<evidence type="ECO:0000256" key="2">
    <source>
        <dbReference type="ARBA" id="ARBA00022448"/>
    </source>
</evidence>
<dbReference type="GO" id="GO:0015293">
    <property type="term" value="F:symporter activity"/>
    <property type="evidence" value="ECO:0007669"/>
    <property type="project" value="UniProtKB-KW"/>
</dbReference>
<dbReference type="Pfam" id="PF00375">
    <property type="entry name" value="SDF"/>
    <property type="match status" value="1"/>
</dbReference>
<evidence type="ECO:0000313" key="8">
    <source>
        <dbReference type="EMBL" id="RST96488.1"/>
    </source>
</evidence>
<evidence type="ECO:0000256" key="7">
    <source>
        <dbReference type="SAM" id="Phobius"/>
    </source>
</evidence>
<dbReference type="PANTHER" id="PTHR42865">
    <property type="entry name" value="PROTON/GLUTAMATE-ASPARTATE SYMPORTER"/>
    <property type="match status" value="1"/>
</dbReference>
<feature type="transmembrane region" description="Helical" evidence="7">
    <location>
        <begin position="77"/>
        <end position="98"/>
    </location>
</feature>
<dbReference type="GeneID" id="98567945"/>
<feature type="transmembrane region" description="Helical" evidence="7">
    <location>
        <begin position="12"/>
        <end position="28"/>
    </location>
</feature>
<feature type="transmembrane region" description="Helical" evidence="7">
    <location>
        <begin position="347"/>
        <end position="369"/>
    </location>
</feature>
<keyword evidence="4 7" id="KW-0812">Transmembrane</keyword>
<evidence type="ECO:0000256" key="4">
    <source>
        <dbReference type="ARBA" id="ARBA00022692"/>
    </source>
</evidence>
<feature type="transmembrane region" description="Helical" evidence="7">
    <location>
        <begin position="216"/>
        <end position="241"/>
    </location>
</feature>
<dbReference type="OrthoDB" id="9768885at2"/>
<comment type="subcellular location">
    <subcellularLocation>
        <location evidence="1">Cell membrane</location>
        <topology evidence="1">Multi-pass membrane protein</topology>
    </subcellularLocation>
</comment>
<dbReference type="PRINTS" id="PR00173">
    <property type="entry name" value="EDTRNSPORT"/>
</dbReference>
<feature type="transmembrane region" description="Helical" evidence="7">
    <location>
        <begin position="321"/>
        <end position="341"/>
    </location>
</feature>
<evidence type="ECO:0000256" key="3">
    <source>
        <dbReference type="ARBA" id="ARBA00022475"/>
    </source>
</evidence>
<feature type="transmembrane region" description="Helical" evidence="7">
    <location>
        <begin position="142"/>
        <end position="159"/>
    </location>
</feature>
<sequence length="405" mass="43072">MVRWKRLGTTNQIMIMLVIGMIVGLYFGESIAPIKTIGDIFLRLIQMSVVLLVMGAVIEAVGSLTPKDLGKLGLKTLAWFMFSTLLASAFGIIFALLLQPGKGLSLAETTSQITPAPSMTISELIIDFFPTNILKSMAEANMIQVIIFAAIFGIAVSIINKEKGSSSFLTGVKEFNKIIIKMVTLIMGLAPFGVFALIAWVTGTIGFKVILPLGKFLLTFGIATLAFLIVWFIFVGMYTKISPFLIAKRMKQMLLVAFTTTSSAITLPVAMADAESQLGISKKITKLVLPLGLALNSNGLATFLAVACITLSQVYGLPTDIYAISNIVLLATLATLGTVVVPGGGLVALAIVVPSMGIPVEGIALLAGIDWFSGMFRTLSNVAGDTTIALLIAKDENGINREILS</sequence>
<keyword evidence="2" id="KW-0813">Transport</keyword>
<proteinExistence type="predicted"/>
<evidence type="ECO:0000256" key="1">
    <source>
        <dbReference type="ARBA" id="ARBA00004651"/>
    </source>
</evidence>
<dbReference type="AlphaFoldDB" id="A0A429ZS75"/>
<dbReference type="GO" id="GO:0005886">
    <property type="term" value="C:plasma membrane"/>
    <property type="evidence" value="ECO:0007669"/>
    <property type="project" value="UniProtKB-SubCell"/>
</dbReference>